<keyword evidence="2" id="KW-1185">Reference proteome</keyword>
<protein>
    <submittedName>
        <fullName evidence="1">Uncharacterized protein</fullName>
    </submittedName>
</protein>
<gene>
    <name evidence="1" type="ORF">WM2015_855</name>
</gene>
<dbReference type="Proteomes" id="UP000066624">
    <property type="component" value="Chromosome"/>
</dbReference>
<reference evidence="1 2" key="1">
    <citation type="submission" date="2015-07" db="EMBL/GenBank/DDBJ databases">
        <authorList>
            <person name="Noorani M."/>
        </authorList>
    </citation>
    <scope>NUCLEOTIDE SEQUENCE [LARGE SCALE GENOMIC DNA]</scope>
    <source>
        <strain evidence="1 2">KCTC 42284</strain>
    </source>
</reference>
<evidence type="ECO:0000313" key="2">
    <source>
        <dbReference type="Proteomes" id="UP000066624"/>
    </source>
</evidence>
<dbReference type="RefSeq" id="WP_049724887.1">
    <property type="nucleotide sequence ID" value="NZ_CP012154.1"/>
</dbReference>
<dbReference type="AlphaFoldDB" id="A0A0K0XUE3"/>
<dbReference type="STRING" id="1579979.WM2015_855"/>
<organism evidence="1 2">
    <name type="scientific">Wenzhouxiangella marina</name>
    <dbReference type="NCBI Taxonomy" id="1579979"/>
    <lineage>
        <taxon>Bacteria</taxon>
        <taxon>Pseudomonadati</taxon>
        <taxon>Pseudomonadota</taxon>
        <taxon>Gammaproteobacteria</taxon>
        <taxon>Chromatiales</taxon>
        <taxon>Wenzhouxiangellaceae</taxon>
        <taxon>Wenzhouxiangella</taxon>
    </lineage>
</organism>
<dbReference type="KEGG" id="wma:WM2015_855"/>
<dbReference type="EMBL" id="CP012154">
    <property type="protein sequence ID" value="AKS41236.1"/>
    <property type="molecule type" value="Genomic_DNA"/>
</dbReference>
<sequence length="631" mass="69078">MHLRKQITPFLCLGTLFVGTTSLASEAEGQEPVIDPAHAAEWLLEQDDPEFQAVGLLLQQAPRPPSRMDVEAPEAPELERIGQILRATESPIVIAMLVAVCDAGGLIEECRELGVEQAVIDHDAGNLLWREPFLGDDLDRWSNAIARSVHANDHLTGIALLTYRALLAYEDSGTTDYLDAIVGVQAPMLAQSVAMPAYGPLIEACRDEQNGLMPRCRQIARSLMSDTPSLTSYAVGLRLLEMGAEGAGDTERVEQLQQIQPALRSYTNCLAAGVPVEHHESITEEQNHRWLEIAALHGEIAGFEYWAFVNDVDCPVERDRLNELVGELPSVSHFSELRAELHPFDLELVAGWLLESDSIESRAVGLWLKSQTALHSGEFDSAGLLEQITELLPQTQDPRLLFLLATACRQADAQDGCVEAGLDQAIVEHDAGNLLSRGQLIKQNDATAWQDLLRSEPRVLDHSMALVQIIADLLTSYLASTGKEAAPTEPTVLAFAYVMALVVDMSSPVQTCRNAGTELREPCLRFAERAAEAPNGLFTRNIGLRLLAEWADDQALTEQVMTFKTAMMNFSICVHGQLDEPHWEAAGQTEMDAYLSDLATVGELAALEAINDRWNLGCSAPAPLDVSELEE</sequence>
<accession>A0A0K0XUE3</accession>
<name>A0A0K0XUE3_9GAMM</name>
<evidence type="ECO:0000313" key="1">
    <source>
        <dbReference type="EMBL" id="AKS41236.1"/>
    </source>
</evidence>
<proteinExistence type="predicted"/>